<dbReference type="Pfam" id="PF13682">
    <property type="entry name" value="CZB"/>
    <property type="match status" value="1"/>
</dbReference>
<dbReference type="InterPro" id="IPR025991">
    <property type="entry name" value="Chemoreceptor_zinc-bind_dom"/>
</dbReference>
<evidence type="ECO:0000313" key="2">
    <source>
        <dbReference type="EMBL" id="SFV70968.1"/>
    </source>
</evidence>
<sequence length="148" mass="16740">MTKAETLEAIKRARAAHLSQMDKIKAAFRGVTIKNPTSVSKTNCEFGKWLYGESSDSIKNILGAHFYEQLDHEHEAWHAEYAKVYALLFEEKKGGFFAKVFSSNKPDTLALDKAKTYYVELEAITKQLLNTLDKSMRRLGAIDASKFS</sequence>
<accession>A0A1W1CYN3</accession>
<organism evidence="2">
    <name type="scientific">hydrothermal vent metagenome</name>
    <dbReference type="NCBI Taxonomy" id="652676"/>
    <lineage>
        <taxon>unclassified sequences</taxon>
        <taxon>metagenomes</taxon>
        <taxon>ecological metagenomes</taxon>
    </lineage>
</organism>
<gene>
    <name evidence="2" type="ORF">MNB_SM-5-687</name>
</gene>
<name>A0A1W1CYN3_9ZZZZ</name>
<dbReference type="AlphaFoldDB" id="A0A1W1CYN3"/>
<reference evidence="2" key="1">
    <citation type="submission" date="2016-10" db="EMBL/GenBank/DDBJ databases">
        <authorList>
            <person name="de Groot N.N."/>
        </authorList>
    </citation>
    <scope>NUCLEOTIDE SEQUENCE</scope>
</reference>
<evidence type="ECO:0000259" key="1">
    <source>
        <dbReference type="Pfam" id="PF13682"/>
    </source>
</evidence>
<proteinExistence type="predicted"/>
<dbReference type="EMBL" id="FPHH01000166">
    <property type="protein sequence ID" value="SFV70968.1"/>
    <property type="molecule type" value="Genomic_DNA"/>
</dbReference>
<protein>
    <submittedName>
        <fullName evidence="2">Methyl-accepting chemotaxis protein</fullName>
    </submittedName>
</protein>
<feature type="domain" description="Chemoreceptor zinc-binding" evidence="1">
    <location>
        <begin position="17"/>
        <end position="84"/>
    </location>
</feature>
<dbReference type="Gene3D" id="1.20.120.30">
    <property type="entry name" value="Aspartate receptor, ligand-binding domain"/>
    <property type="match status" value="1"/>
</dbReference>